<dbReference type="OrthoDB" id="8432779at2"/>
<feature type="chain" id="PRO_5015519621" evidence="2">
    <location>
        <begin position="20"/>
        <end position="313"/>
    </location>
</feature>
<dbReference type="PANTHER" id="PTHR36842:SF1">
    <property type="entry name" value="PROTEIN TOLB"/>
    <property type="match status" value="1"/>
</dbReference>
<dbReference type="PANTHER" id="PTHR36842">
    <property type="entry name" value="PROTEIN TOLB HOMOLOG"/>
    <property type="match status" value="1"/>
</dbReference>
<dbReference type="InterPro" id="IPR011659">
    <property type="entry name" value="WD40"/>
</dbReference>
<dbReference type="Pfam" id="PF07676">
    <property type="entry name" value="PD40"/>
    <property type="match status" value="3"/>
</dbReference>
<protein>
    <submittedName>
        <fullName evidence="3">Transporter</fullName>
    </submittedName>
</protein>
<evidence type="ECO:0000313" key="4">
    <source>
        <dbReference type="Proteomes" id="UP000244450"/>
    </source>
</evidence>
<proteinExistence type="inferred from homology"/>
<accession>A0A2T7BIV1</accession>
<organism evidence="3 4">
    <name type="scientific">Chitinophaga parva</name>
    <dbReference type="NCBI Taxonomy" id="2169414"/>
    <lineage>
        <taxon>Bacteria</taxon>
        <taxon>Pseudomonadati</taxon>
        <taxon>Bacteroidota</taxon>
        <taxon>Chitinophagia</taxon>
        <taxon>Chitinophagales</taxon>
        <taxon>Chitinophagaceae</taxon>
        <taxon>Chitinophaga</taxon>
    </lineage>
</organism>
<comment type="caution">
    <text evidence="3">The sequence shown here is derived from an EMBL/GenBank/DDBJ whole genome shotgun (WGS) entry which is preliminary data.</text>
</comment>
<keyword evidence="4" id="KW-1185">Reference proteome</keyword>
<evidence type="ECO:0000256" key="1">
    <source>
        <dbReference type="ARBA" id="ARBA00009820"/>
    </source>
</evidence>
<dbReference type="EMBL" id="QCYK01000002">
    <property type="protein sequence ID" value="PUZ26219.1"/>
    <property type="molecule type" value="Genomic_DNA"/>
</dbReference>
<reference evidence="3 4" key="1">
    <citation type="submission" date="2018-04" db="EMBL/GenBank/DDBJ databases">
        <title>Chitinophaga fuyangensis sp. nov., isolated from soil in a chemical factory.</title>
        <authorList>
            <person name="Chen K."/>
        </authorList>
    </citation>
    <scope>NUCLEOTIDE SEQUENCE [LARGE SCALE GENOMIC DNA]</scope>
    <source>
        <strain evidence="3 4">LY-1</strain>
    </source>
</reference>
<dbReference type="InterPro" id="IPR011042">
    <property type="entry name" value="6-blade_b-propeller_TolB-like"/>
</dbReference>
<feature type="signal peptide" evidence="2">
    <location>
        <begin position="1"/>
        <end position="19"/>
    </location>
</feature>
<comment type="similarity">
    <text evidence="1">Belongs to the TolB family.</text>
</comment>
<dbReference type="SUPFAM" id="SSF82171">
    <property type="entry name" value="DPP6 N-terminal domain-like"/>
    <property type="match status" value="1"/>
</dbReference>
<dbReference type="RefSeq" id="WP_108688057.1">
    <property type="nucleotide sequence ID" value="NZ_QCYK01000002.1"/>
</dbReference>
<keyword evidence="2" id="KW-0732">Signal</keyword>
<gene>
    <name evidence="3" type="ORF">DCC81_18505</name>
</gene>
<dbReference type="Proteomes" id="UP000244450">
    <property type="component" value="Unassembled WGS sequence"/>
</dbReference>
<dbReference type="Gene3D" id="2.120.10.30">
    <property type="entry name" value="TolB, C-terminal domain"/>
    <property type="match status" value="1"/>
</dbReference>
<evidence type="ECO:0000313" key="3">
    <source>
        <dbReference type="EMBL" id="PUZ26219.1"/>
    </source>
</evidence>
<dbReference type="AlphaFoldDB" id="A0A2T7BIV1"/>
<sequence length="313" mass="34380">MRRLLPAALLLLTATAATAQYRDNVESTVQVVDLTTGGISTVYKGKRHLEAPNWAPSGVCLLVNSDGKLYTLRWPEGQKMTLANSLLCPIPTGSAHDVNNDHGFSPEGDYLAISHFIPDSAGVKGASVISIIPSCGGAPRRITPTGPSYWHGWSPDGQTLAYCAERNGNFDVYTIPANGGTERRLTDNAGLDDGPEYSPDGQYIYYCAYRDSTMQIWRMHPDGSGQEPVLADGYDNWFAHLSPDGSQFVVITYLERQHGDHPFGKQVKLRLYDLKEHTVRDLTPVFFGGQGTINVPSWSPDGKMIAFVKYRVL</sequence>
<evidence type="ECO:0000256" key="2">
    <source>
        <dbReference type="SAM" id="SignalP"/>
    </source>
</evidence>
<name>A0A2T7BIV1_9BACT</name>